<organism evidence="1 2">
    <name type="scientific">Avena sativa</name>
    <name type="common">Oat</name>
    <dbReference type="NCBI Taxonomy" id="4498"/>
    <lineage>
        <taxon>Eukaryota</taxon>
        <taxon>Viridiplantae</taxon>
        <taxon>Streptophyta</taxon>
        <taxon>Embryophyta</taxon>
        <taxon>Tracheophyta</taxon>
        <taxon>Spermatophyta</taxon>
        <taxon>Magnoliopsida</taxon>
        <taxon>Liliopsida</taxon>
        <taxon>Poales</taxon>
        <taxon>Poaceae</taxon>
        <taxon>BOP clade</taxon>
        <taxon>Pooideae</taxon>
        <taxon>Poodae</taxon>
        <taxon>Poeae</taxon>
        <taxon>Poeae Chloroplast Group 1 (Aveneae type)</taxon>
        <taxon>Aveninae</taxon>
        <taxon>Avena</taxon>
    </lineage>
</organism>
<accession>A0ACD5TRM4</accession>
<proteinExistence type="predicted"/>
<reference evidence="1" key="2">
    <citation type="submission" date="2025-09" db="UniProtKB">
        <authorList>
            <consortium name="EnsemblPlants"/>
        </authorList>
    </citation>
    <scope>IDENTIFICATION</scope>
</reference>
<protein>
    <submittedName>
        <fullName evidence="1">Uncharacterized protein</fullName>
    </submittedName>
</protein>
<evidence type="ECO:0000313" key="1">
    <source>
        <dbReference type="EnsemblPlants" id="AVESA.00010b.r2.1CG0115910.1.CDS.1"/>
    </source>
</evidence>
<dbReference type="Proteomes" id="UP001732700">
    <property type="component" value="Chromosome 1C"/>
</dbReference>
<sequence>MAAKKYQILVAIICEVGSGQNVSLWSDRWIDGHSTSQIAPDLVQFIEPSKALQKTVAVALTVRNWIRDISGTLTIPSIGQFYELWVCIQVLPPLSEEQDKFTWRLTANGKYTAKSAY</sequence>
<evidence type="ECO:0000313" key="2">
    <source>
        <dbReference type="Proteomes" id="UP001732700"/>
    </source>
</evidence>
<reference evidence="1" key="1">
    <citation type="submission" date="2021-05" db="EMBL/GenBank/DDBJ databases">
        <authorList>
            <person name="Scholz U."/>
            <person name="Mascher M."/>
            <person name="Fiebig A."/>
        </authorList>
    </citation>
    <scope>NUCLEOTIDE SEQUENCE [LARGE SCALE GENOMIC DNA]</scope>
</reference>
<keyword evidence="2" id="KW-1185">Reference proteome</keyword>
<name>A0ACD5TRM4_AVESA</name>
<dbReference type="EnsemblPlants" id="AVESA.00010b.r2.1CG0115910.1">
    <property type="protein sequence ID" value="AVESA.00010b.r2.1CG0115910.1.CDS.1"/>
    <property type="gene ID" value="AVESA.00010b.r2.1CG0115910"/>
</dbReference>